<dbReference type="EMBL" id="BMKK01000010">
    <property type="protein sequence ID" value="GGD72703.1"/>
    <property type="molecule type" value="Genomic_DNA"/>
</dbReference>
<dbReference type="Proteomes" id="UP000609064">
    <property type="component" value="Unassembled WGS sequence"/>
</dbReference>
<evidence type="ECO:0000313" key="2">
    <source>
        <dbReference type="Proteomes" id="UP000609064"/>
    </source>
</evidence>
<accession>A0A917DW07</accession>
<dbReference type="AlphaFoldDB" id="A0A917DW07"/>
<sequence>MFLIVNEKSLGIIMITDKLQFYKDCDIVLNEIKNNHSHTDSNLINKKLHFIDVFKSVIQNHEIEYIRAIHYELYVANGFLGGVNSGDEKIKFDQVFHLNHLTSKGFHFISTTSFVEQYLENQRTKELNENAIRSSIESAKSSKISADSSVSSKYASWASAVFAGLAIIFSVYQYLNSQEINNEFKALKKQVESLIQNQKEIQLHTKGLEALADSLKTLPKKK</sequence>
<reference evidence="1" key="1">
    <citation type="journal article" date="2014" name="Int. J. Syst. Evol. Microbiol.">
        <title>Complete genome sequence of Corynebacterium casei LMG S-19264T (=DSM 44701T), isolated from a smear-ripened cheese.</title>
        <authorList>
            <consortium name="US DOE Joint Genome Institute (JGI-PGF)"/>
            <person name="Walter F."/>
            <person name="Albersmeier A."/>
            <person name="Kalinowski J."/>
            <person name="Ruckert C."/>
        </authorList>
    </citation>
    <scope>NUCLEOTIDE SEQUENCE</scope>
    <source>
        <strain evidence="1">CGMCC 1.15958</strain>
    </source>
</reference>
<proteinExistence type="predicted"/>
<keyword evidence="2" id="KW-1185">Reference proteome</keyword>
<protein>
    <submittedName>
        <fullName evidence="1">Uncharacterized protein</fullName>
    </submittedName>
</protein>
<reference evidence="1" key="2">
    <citation type="submission" date="2020-09" db="EMBL/GenBank/DDBJ databases">
        <authorList>
            <person name="Sun Q."/>
            <person name="Zhou Y."/>
        </authorList>
    </citation>
    <scope>NUCLEOTIDE SEQUENCE</scope>
    <source>
        <strain evidence="1">CGMCC 1.15958</strain>
    </source>
</reference>
<evidence type="ECO:0000313" key="1">
    <source>
        <dbReference type="EMBL" id="GGD72703.1"/>
    </source>
</evidence>
<gene>
    <name evidence="1" type="ORF">GCM10011514_41010</name>
</gene>
<organism evidence="1 2">
    <name type="scientific">Emticicia aquatilis</name>
    <dbReference type="NCBI Taxonomy" id="1537369"/>
    <lineage>
        <taxon>Bacteria</taxon>
        <taxon>Pseudomonadati</taxon>
        <taxon>Bacteroidota</taxon>
        <taxon>Cytophagia</taxon>
        <taxon>Cytophagales</taxon>
        <taxon>Leadbetterellaceae</taxon>
        <taxon>Emticicia</taxon>
    </lineage>
</organism>
<comment type="caution">
    <text evidence="1">The sequence shown here is derived from an EMBL/GenBank/DDBJ whole genome shotgun (WGS) entry which is preliminary data.</text>
</comment>
<name>A0A917DW07_9BACT</name>